<dbReference type="OrthoDB" id="8060926at2759"/>
<dbReference type="AlphaFoldDB" id="A0A9Q1BGH5"/>
<sequence>MAADAVFNTSRGTVRPWKHTVLGLTSMLGSKVAVTILNHLGHTVSYDECKRMETEIAYSCSSGDRETPSGLMLNSSLATAYQNAIPGDIRVENSELAQNSIMTQKPRRTYEGPDKPLNPFKSYLKQAKFHFQESEQDKIEIIEIEHSFISTQCLDTFWLVISRVQHVPLFTGFYSSFVHDPLPVTITAYMDPISQSPTRNDVVHETMLRSLRVAEETKIPFHPVTYDLAVALKAYSIQSLKSPVFDKLVILLGHFHIELAFFGALGTYIADSGLEYLLTDKVHQVTALALERSLFERFLASECIDNKASLLVSLNALPPDKEVQKEFAMSDEFKRMSEAYEKFFHRVIKGDFGETAAYWAVYIYLTNRIFRDFQRAVRNNDVELYIQLLPLLVDVFFALNRPNYARWGSYFLEKMVHLNEEALAILKAGAFSTKRTSRTFSRSPIDLTLEQTVNRDAASTASGITHFSNSMNAFRRWSYTLSQRGMAVSELKELSGFQNRETPAKQLRGNRIKQDNRNVCNLQQLLHETCNPFAAESPKILVNIATGKSTTDAARKYLLGTLQRGTQMRSKFHQECVEDENRFLKRVNKVRVENFASANAKKKQPKVKKELGAAESVRDTFACLLSKTNIDMRLLMSFPITDVPLSIAHADGSPKKTEKASLTKLLEKKYTSSVQEEETIITDATLFDGGLVLHDILPAHNSSTYGKNCARYHYKGLRAQGKSVYLLMDRYKTPSIKDVERVNRGAEQTEASFVITGPEQKQKKKGADLLRNGAFKEAFAKFVLQEAQKDHFASIIGPKILLISHGGKCLKTLG</sequence>
<proteinExistence type="predicted"/>
<evidence type="ECO:0000313" key="1">
    <source>
        <dbReference type="EMBL" id="KAJ8024334.1"/>
    </source>
</evidence>
<keyword evidence="2" id="KW-1185">Reference proteome</keyword>
<reference evidence="1" key="1">
    <citation type="submission" date="2021-10" db="EMBL/GenBank/DDBJ databases">
        <title>Tropical sea cucumber genome reveals ecological adaptation and Cuvierian tubules defense mechanism.</title>
        <authorList>
            <person name="Chen T."/>
        </authorList>
    </citation>
    <scope>NUCLEOTIDE SEQUENCE</scope>
    <source>
        <strain evidence="1">Nanhai2018</strain>
        <tissue evidence="1">Muscle</tissue>
    </source>
</reference>
<protein>
    <submittedName>
        <fullName evidence="1">Uncharacterized protein</fullName>
    </submittedName>
</protein>
<comment type="caution">
    <text evidence="1">The sequence shown here is derived from an EMBL/GenBank/DDBJ whole genome shotgun (WGS) entry which is preliminary data.</text>
</comment>
<gene>
    <name evidence="1" type="ORF">HOLleu_37052</name>
</gene>
<dbReference type="EMBL" id="JAIZAY010000019">
    <property type="protein sequence ID" value="KAJ8024334.1"/>
    <property type="molecule type" value="Genomic_DNA"/>
</dbReference>
<evidence type="ECO:0000313" key="2">
    <source>
        <dbReference type="Proteomes" id="UP001152320"/>
    </source>
</evidence>
<name>A0A9Q1BGH5_HOLLE</name>
<dbReference type="PANTHER" id="PTHR46704">
    <property type="entry name" value="CXC DOMAIN-CONTAINING PROTEIN-RELATED"/>
    <property type="match status" value="1"/>
</dbReference>
<accession>A0A9Q1BGH5</accession>
<dbReference type="Proteomes" id="UP001152320">
    <property type="component" value="Chromosome 19"/>
</dbReference>
<dbReference type="PANTHER" id="PTHR46704:SF9">
    <property type="entry name" value="BHLH DOMAIN-CONTAINING PROTEIN"/>
    <property type="match status" value="1"/>
</dbReference>
<organism evidence="1 2">
    <name type="scientific">Holothuria leucospilota</name>
    <name type="common">Black long sea cucumber</name>
    <name type="synonym">Mertensiothuria leucospilota</name>
    <dbReference type="NCBI Taxonomy" id="206669"/>
    <lineage>
        <taxon>Eukaryota</taxon>
        <taxon>Metazoa</taxon>
        <taxon>Echinodermata</taxon>
        <taxon>Eleutherozoa</taxon>
        <taxon>Echinozoa</taxon>
        <taxon>Holothuroidea</taxon>
        <taxon>Aspidochirotacea</taxon>
        <taxon>Aspidochirotida</taxon>
        <taxon>Holothuriidae</taxon>
        <taxon>Holothuria</taxon>
    </lineage>
</organism>